<dbReference type="Proteomes" id="UP001197875">
    <property type="component" value="Unassembled WGS sequence"/>
</dbReference>
<feature type="transmembrane region" description="Helical" evidence="11">
    <location>
        <begin position="392"/>
        <end position="416"/>
    </location>
</feature>
<evidence type="ECO:0000256" key="7">
    <source>
        <dbReference type="ARBA" id="ARBA00047899"/>
    </source>
</evidence>
<feature type="compositionally biased region" description="Low complexity" evidence="10">
    <location>
        <begin position="667"/>
        <end position="690"/>
    </location>
</feature>
<evidence type="ECO:0000256" key="4">
    <source>
        <dbReference type="ARBA" id="ARBA00022741"/>
    </source>
</evidence>
<dbReference type="SMART" id="SM00740">
    <property type="entry name" value="PASTA"/>
    <property type="match status" value="3"/>
</dbReference>
<dbReference type="InterPro" id="IPR008271">
    <property type="entry name" value="Ser/Thr_kinase_AS"/>
</dbReference>
<evidence type="ECO:0000313" key="15">
    <source>
        <dbReference type="Proteomes" id="UP001197875"/>
    </source>
</evidence>
<evidence type="ECO:0000256" key="11">
    <source>
        <dbReference type="SAM" id="Phobius"/>
    </source>
</evidence>
<gene>
    <name evidence="14" type="primary">pknB</name>
    <name evidence="14" type="ORF">LKD71_04470</name>
</gene>
<feature type="region of interest" description="Disordered" evidence="10">
    <location>
        <begin position="304"/>
        <end position="381"/>
    </location>
</feature>
<evidence type="ECO:0000256" key="3">
    <source>
        <dbReference type="ARBA" id="ARBA00022679"/>
    </source>
</evidence>
<feature type="compositionally biased region" description="Polar residues" evidence="10">
    <location>
        <begin position="445"/>
        <end position="462"/>
    </location>
</feature>
<proteinExistence type="predicted"/>
<keyword evidence="6 9" id="KW-0067">ATP-binding</keyword>
<evidence type="ECO:0000256" key="10">
    <source>
        <dbReference type="SAM" id="MobiDB-lite"/>
    </source>
</evidence>
<protein>
    <recommendedName>
        <fullName evidence="1">non-specific serine/threonine protein kinase</fullName>
        <ecNumber evidence="1">2.7.11.1</ecNumber>
    </recommendedName>
</protein>
<keyword evidence="15" id="KW-1185">Reference proteome</keyword>
<evidence type="ECO:0000256" key="8">
    <source>
        <dbReference type="ARBA" id="ARBA00048679"/>
    </source>
</evidence>
<dbReference type="FunFam" id="3.30.200.20:FF:000035">
    <property type="entry name" value="Serine/threonine protein kinase Stk1"/>
    <property type="match status" value="1"/>
</dbReference>
<comment type="catalytic activity">
    <reaction evidence="7">
        <text>L-threonyl-[protein] + ATP = O-phospho-L-threonyl-[protein] + ADP + H(+)</text>
        <dbReference type="Rhea" id="RHEA:46608"/>
        <dbReference type="Rhea" id="RHEA-COMP:11060"/>
        <dbReference type="Rhea" id="RHEA-COMP:11605"/>
        <dbReference type="ChEBI" id="CHEBI:15378"/>
        <dbReference type="ChEBI" id="CHEBI:30013"/>
        <dbReference type="ChEBI" id="CHEBI:30616"/>
        <dbReference type="ChEBI" id="CHEBI:61977"/>
        <dbReference type="ChEBI" id="CHEBI:456216"/>
        <dbReference type="EC" id="2.7.11.1"/>
    </reaction>
</comment>
<dbReference type="FunFam" id="1.10.510.10:FF:000021">
    <property type="entry name" value="Serine/threonine protein kinase"/>
    <property type="match status" value="1"/>
</dbReference>
<feature type="region of interest" description="Disordered" evidence="10">
    <location>
        <begin position="429"/>
        <end position="462"/>
    </location>
</feature>
<dbReference type="SUPFAM" id="SSF56112">
    <property type="entry name" value="Protein kinase-like (PK-like)"/>
    <property type="match status" value="1"/>
</dbReference>
<dbReference type="GO" id="GO:0005524">
    <property type="term" value="F:ATP binding"/>
    <property type="evidence" value="ECO:0007669"/>
    <property type="project" value="UniProtKB-UniRule"/>
</dbReference>
<keyword evidence="11" id="KW-0812">Transmembrane</keyword>
<reference evidence="14 15" key="1">
    <citation type="submission" date="2021-10" db="EMBL/GenBank/DDBJ databases">
        <title>Anaerobic single-cell dispensing facilitates the cultivation of human gut bacteria.</title>
        <authorList>
            <person name="Afrizal A."/>
        </authorList>
    </citation>
    <scope>NUCLEOTIDE SEQUENCE [LARGE SCALE GENOMIC DNA]</scope>
    <source>
        <strain evidence="14 15">CLA-AA-H277</strain>
    </source>
</reference>
<feature type="domain" description="PASTA" evidence="13">
    <location>
        <begin position="454"/>
        <end position="521"/>
    </location>
</feature>
<dbReference type="PROSITE" id="PS51178">
    <property type="entry name" value="PASTA"/>
    <property type="match status" value="3"/>
</dbReference>
<dbReference type="NCBIfam" id="NF033483">
    <property type="entry name" value="PknB_PASTA_kin"/>
    <property type="match status" value="1"/>
</dbReference>
<dbReference type="Pfam" id="PF03793">
    <property type="entry name" value="PASTA"/>
    <property type="match status" value="3"/>
</dbReference>
<dbReference type="PANTHER" id="PTHR43289:SF34">
    <property type="entry name" value="SERINE_THREONINE-PROTEIN KINASE YBDM-RELATED"/>
    <property type="match status" value="1"/>
</dbReference>
<evidence type="ECO:0000256" key="6">
    <source>
        <dbReference type="ARBA" id="ARBA00022840"/>
    </source>
</evidence>
<accession>A0AAE3DRG6</accession>
<dbReference type="Pfam" id="PF00069">
    <property type="entry name" value="Pkinase"/>
    <property type="match status" value="1"/>
</dbReference>
<dbReference type="CDD" id="cd06577">
    <property type="entry name" value="PASTA_pknB"/>
    <property type="match status" value="3"/>
</dbReference>
<feature type="compositionally biased region" description="Acidic residues" evidence="10">
    <location>
        <begin position="371"/>
        <end position="381"/>
    </location>
</feature>
<feature type="compositionally biased region" description="Polar residues" evidence="10">
    <location>
        <begin position="304"/>
        <end position="317"/>
    </location>
</feature>
<feature type="compositionally biased region" description="Gly residues" evidence="10">
    <location>
        <begin position="330"/>
        <end position="342"/>
    </location>
</feature>
<evidence type="ECO:0000256" key="1">
    <source>
        <dbReference type="ARBA" id="ARBA00012513"/>
    </source>
</evidence>
<comment type="catalytic activity">
    <reaction evidence="8">
        <text>L-seryl-[protein] + ATP = O-phospho-L-seryl-[protein] + ADP + H(+)</text>
        <dbReference type="Rhea" id="RHEA:17989"/>
        <dbReference type="Rhea" id="RHEA-COMP:9863"/>
        <dbReference type="Rhea" id="RHEA-COMP:11604"/>
        <dbReference type="ChEBI" id="CHEBI:15378"/>
        <dbReference type="ChEBI" id="CHEBI:29999"/>
        <dbReference type="ChEBI" id="CHEBI:30616"/>
        <dbReference type="ChEBI" id="CHEBI:83421"/>
        <dbReference type="ChEBI" id="CHEBI:456216"/>
        <dbReference type="EC" id="2.7.11.1"/>
    </reaction>
</comment>
<dbReference type="PROSITE" id="PS00107">
    <property type="entry name" value="PROTEIN_KINASE_ATP"/>
    <property type="match status" value="1"/>
</dbReference>
<dbReference type="GO" id="GO:0004674">
    <property type="term" value="F:protein serine/threonine kinase activity"/>
    <property type="evidence" value="ECO:0007669"/>
    <property type="project" value="UniProtKB-KW"/>
</dbReference>
<keyword evidence="11" id="KW-0472">Membrane</keyword>
<keyword evidence="4 9" id="KW-0547">Nucleotide-binding</keyword>
<keyword evidence="5 14" id="KW-0418">Kinase</keyword>
<dbReference type="RefSeq" id="WP_227614525.1">
    <property type="nucleotide sequence ID" value="NZ_JAJEPR010000005.1"/>
</dbReference>
<dbReference type="Gene3D" id="3.30.10.20">
    <property type="match status" value="3"/>
</dbReference>
<dbReference type="CDD" id="cd14014">
    <property type="entry name" value="STKc_PknB_like"/>
    <property type="match status" value="1"/>
</dbReference>
<keyword evidence="3" id="KW-0808">Transferase</keyword>
<dbReference type="InterPro" id="IPR005543">
    <property type="entry name" value="PASTA_dom"/>
</dbReference>
<dbReference type="InterPro" id="IPR017441">
    <property type="entry name" value="Protein_kinase_ATP_BS"/>
</dbReference>
<dbReference type="InterPro" id="IPR000719">
    <property type="entry name" value="Prot_kinase_dom"/>
</dbReference>
<evidence type="ECO:0000313" key="14">
    <source>
        <dbReference type="EMBL" id="MCC2189083.1"/>
    </source>
</evidence>
<evidence type="ECO:0000259" key="13">
    <source>
        <dbReference type="PROSITE" id="PS51178"/>
    </source>
</evidence>
<dbReference type="SMART" id="SM00220">
    <property type="entry name" value="S_TKc"/>
    <property type="match status" value="1"/>
</dbReference>
<keyword evidence="2" id="KW-0723">Serine/threonine-protein kinase</keyword>
<sequence>MLKEGMFIQERYEIIGRIGSGGMADVYKAKDHKLNRFVAVKVLKQEFREDKAFISKFRVEAQSAAGLAHPNIVNVYDVGEDHGISYIVMELVEGITLKEYIDKKGRLAVREATSIAIQVSMGLEAAHRNGIVHRDVKPQNIIISTDGKVKVTDFGIARAASSNTINSSVMGSVHYSSPEQARGGYSDYKSDIYSLGITLYEMLTGTVPFDGDSTVAIAIKHLQEELPSPRKYVPDLPKSTVQIIYKCTQKSPDRRYNDMAELIRDLKESLVNPEGDFVQLATINNNARTVVISGDELNKIKQSYGETPVSPQRNSVPNIPPVHKATAGAPGNGNPGYGGGYGNAYPPQGGRPAGQGSAYPPQRNPYQENYFDPDEDEDEDGISPKLEKFMTIGSIIIGLIILCIFLALVGNAAGLFNFKGNKTKLNQATTEVSTETETGSETESDNLQQVTEEANTPATVPSLTGKTEKEALEALNALSIGGVKSGEQPSADYAAGQIISQTPTEGTSVEKNTTVYYVVSSGVTDVTVPEVAGLLLSDVQSACDKVGIKYNVKYTTNPNVEGNHVIYANPEAGSTVKAGDTIELWVSQPADGDTSSATTQTLKNYTGQSVIDAQSGLEAAGYVVQITEQVSADIPAGTVISQNPIDETPAAGSTVTLTVSVGAGDPAESGNGTSSGTTNTTSSEAATEAGNTTAEYSCNVSLQAPDVYAGEPVQLVITQDGRSTTLVNGEVITFPYSVKWSSESNSSGTITVYILDPGSGEVKYQYDYNNVPFK</sequence>
<feature type="binding site" evidence="9">
    <location>
        <position position="41"/>
    </location>
    <ligand>
        <name>ATP</name>
        <dbReference type="ChEBI" id="CHEBI:30616"/>
    </ligand>
</feature>
<dbReference type="PROSITE" id="PS50011">
    <property type="entry name" value="PROTEIN_KINASE_DOM"/>
    <property type="match status" value="1"/>
</dbReference>
<evidence type="ECO:0000256" key="5">
    <source>
        <dbReference type="ARBA" id="ARBA00022777"/>
    </source>
</evidence>
<dbReference type="InterPro" id="IPR011009">
    <property type="entry name" value="Kinase-like_dom_sf"/>
</dbReference>
<dbReference type="Gene3D" id="3.30.200.20">
    <property type="entry name" value="Phosphorylase Kinase, domain 1"/>
    <property type="match status" value="1"/>
</dbReference>
<dbReference type="PROSITE" id="PS00108">
    <property type="entry name" value="PROTEIN_KINASE_ST"/>
    <property type="match status" value="1"/>
</dbReference>
<feature type="domain" description="PASTA" evidence="13">
    <location>
        <begin position="596"/>
        <end position="661"/>
    </location>
</feature>
<dbReference type="EC" id="2.7.11.1" evidence="1"/>
<dbReference type="EMBL" id="JAJEPR010000005">
    <property type="protein sequence ID" value="MCC2189083.1"/>
    <property type="molecule type" value="Genomic_DNA"/>
</dbReference>
<evidence type="ECO:0000259" key="12">
    <source>
        <dbReference type="PROSITE" id="PS50011"/>
    </source>
</evidence>
<evidence type="ECO:0000256" key="9">
    <source>
        <dbReference type="PROSITE-ProRule" id="PRU10141"/>
    </source>
</evidence>
<keyword evidence="11" id="KW-1133">Transmembrane helix</keyword>
<feature type="domain" description="PASTA" evidence="13">
    <location>
        <begin position="522"/>
        <end position="588"/>
    </location>
</feature>
<feature type="region of interest" description="Disordered" evidence="10">
    <location>
        <begin position="660"/>
        <end position="690"/>
    </location>
</feature>
<feature type="domain" description="Protein kinase" evidence="12">
    <location>
        <begin position="12"/>
        <end position="271"/>
    </location>
</feature>
<dbReference type="Gene3D" id="1.10.510.10">
    <property type="entry name" value="Transferase(Phosphotransferase) domain 1"/>
    <property type="match status" value="1"/>
</dbReference>
<dbReference type="PANTHER" id="PTHR43289">
    <property type="entry name" value="MITOGEN-ACTIVATED PROTEIN KINASE KINASE KINASE 20-RELATED"/>
    <property type="match status" value="1"/>
</dbReference>
<organism evidence="14 15">
    <name type="scientific">Fusicatenibacter faecihominis</name>
    <dbReference type="NCBI Taxonomy" id="2881276"/>
    <lineage>
        <taxon>Bacteria</taxon>
        <taxon>Bacillati</taxon>
        <taxon>Bacillota</taxon>
        <taxon>Clostridia</taxon>
        <taxon>Lachnospirales</taxon>
        <taxon>Lachnospiraceae</taxon>
        <taxon>Fusicatenibacter</taxon>
    </lineage>
</organism>
<evidence type="ECO:0000256" key="2">
    <source>
        <dbReference type="ARBA" id="ARBA00022527"/>
    </source>
</evidence>
<dbReference type="AlphaFoldDB" id="A0AAE3DRG6"/>
<name>A0AAE3DRG6_9FIRM</name>
<comment type="caution">
    <text evidence="14">The sequence shown here is derived from an EMBL/GenBank/DDBJ whole genome shotgun (WGS) entry which is preliminary data.</text>
</comment>